<accession>A0A7W7SYU1</accession>
<proteinExistence type="predicted"/>
<name>A0A7W7SYU1_9ACTN</name>
<gene>
    <name evidence="2" type="ORF">FHR38_005863</name>
</gene>
<feature type="compositionally biased region" description="Basic and acidic residues" evidence="1">
    <location>
        <begin position="1"/>
        <end position="12"/>
    </location>
</feature>
<protein>
    <submittedName>
        <fullName evidence="2">Uncharacterized protein</fullName>
    </submittedName>
</protein>
<evidence type="ECO:0000313" key="2">
    <source>
        <dbReference type="EMBL" id="MBB4962130.1"/>
    </source>
</evidence>
<sequence length="51" mass="5105">MRTRHSVDRDGRPAGSTPARRYKSVNAGCGTSATQPATVAAATSANTTAAG</sequence>
<comment type="caution">
    <text evidence="2">The sequence shown here is derived from an EMBL/GenBank/DDBJ whole genome shotgun (WGS) entry which is preliminary data.</text>
</comment>
<dbReference type="EMBL" id="JACHJW010000001">
    <property type="protein sequence ID" value="MBB4962130.1"/>
    <property type="molecule type" value="Genomic_DNA"/>
</dbReference>
<feature type="region of interest" description="Disordered" evidence="1">
    <location>
        <begin position="1"/>
        <end position="32"/>
    </location>
</feature>
<dbReference type="Proteomes" id="UP000578819">
    <property type="component" value="Unassembled WGS sequence"/>
</dbReference>
<dbReference type="RefSeq" id="WP_376771446.1">
    <property type="nucleotide sequence ID" value="NZ_JACHJW010000001.1"/>
</dbReference>
<reference evidence="2 3" key="1">
    <citation type="submission" date="2020-08" db="EMBL/GenBank/DDBJ databases">
        <title>Sequencing the genomes of 1000 actinobacteria strains.</title>
        <authorList>
            <person name="Klenk H.-P."/>
        </authorList>
    </citation>
    <scope>NUCLEOTIDE SEQUENCE [LARGE SCALE GENOMIC DNA]</scope>
    <source>
        <strain evidence="2 3">DSM 45886</strain>
    </source>
</reference>
<evidence type="ECO:0000313" key="3">
    <source>
        <dbReference type="Proteomes" id="UP000578819"/>
    </source>
</evidence>
<keyword evidence="3" id="KW-1185">Reference proteome</keyword>
<organism evidence="2 3">
    <name type="scientific">Micromonospora polyrhachis</name>
    <dbReference type="NCBI Taxonomy" id="1282883"/>
    <lineage>
        <taxon>Bacteria</taxon>
        <taxon>Bacillati</taxon>
        <taxon>Actinomycetota</taxon>
        <taxon>Actinomycetes</taxon>
        <taxon>Micromonosporales</taxon>
        <taxon>Micromonosporaceae</taxon>
        <taxon>Micromonospora</taxon>
    </lineage>
</organism>
<evidence type="ECO:0000256" key="1">
    <source>
        <dbReference type="SAM" id="MobiDB-lite"/>
    </source>
</evidence>
<dbReference type="AlphaFoldDB" id="A0A7W7SYU1"/>